<keyword evidence="2" id="KW-1185">Reference proteome</keyword>
<dbReference type="EMBL" id="JARPUR010000001">
    <property type="protein sequence ID" value="KAK4884984.1"/>
    <property type="molecule type" value="Genomic_DNA"/>
</dbReference>
<reference evidence="2" key="1">
    <citation type="submission" date="2023-01" db="EMBL/GenBank/DDBJ databases">
        <title>Key to firefly adult light organ development and bioluminescence: homeobox transcription factors regulate luciferase expression and transportation to peroxisome.</title>
        <authorList>
            <person name="Fu X."/>
        </authorList>
    </citation>
    <scope>NUCLEOTIDE SEQUENCE [LARGE SCALE GENOMIC DNA]</scope>
</reference>
<dbReference type="AlphaFoldDB" id="A0AAN7SL45"/>
<protein>
    <submittedName>
        <fullName evidence="1">Uncharacterized protein</fullName>
    </submittedName>
</protein>
<gene>
    <name evidence="1" type="ORF">RN001_001255</name>
</gene>
<sequence length="76" mass="8813">MFQVKTSLKQVVNIHIWQIKRESLADSVKFKFNSLLVQGARRGSKIITVNKRKFKLKSGFRYFLCVHLKGSEEKSG</sequence>
<evidence type="ECO:0000313" key="2">
    <source>
        <dbReference type="Proteomes" id="UP001353858"/>
    </source>
</evidence>
<accession>A0AAN7SL45</accession>
<evidence type="ECO:0000313" key="1">
    <source>
        <dbReference type="EMBL" id="KAK4884984.1"/>
    </source>
</evidence>
<dbReference type="Proteomes" id="UP001353858">
    <property type="component" value="Unassembled WGS sequence"/>
</dbReference>
<proteinExistence type="predicted"/>
<name>A0AAN7SL45_9COLE</name>
<comment type="caution">
    <text evidence="1">The sequence shown here is derived from an EMBL/GenBank/DDBJ whole genome shotgun (WGS) entry which is preliminary data.</text>
</comment>
<organism evidence="1 2">
    <name type="scientific">Aquatica leii</name>
    <dbReference type="NCBI Taxonomy" id="1421715"/>
    <lineage>
        <taxon>Eukaryota</taxon>
        <taxon>Metazoa</taxon>
        <taxon>Ecdysozoa</taxon>
        <taxon>Arthropoda</taxon>
        <taxon>Hexapoda</taxon>
        <taxon>Insecta</taxon>
        <taxon>Pterygota</taxon>
        <taxon>Neoptera</taxon>
        <taxon>Endopterygota</taxon>
        <taxon>Coleoptera</taxon>
        <taxon>Polyphaga</taxon>
        <taxon>Elateriformia</taxon>
        <taxon>Elateroidea</taxon>
        <taxon>Lampyridae</taxon>
        <taxon>Luciolinae</taxon>
        <taxon>Aquatica</taxon>
    </lineage>
</organism>